<reference evidence="3" key="1">
    <citation type="submission" date="2016-10" db="EMBL/GenBank/DDBJ databases">
        <authorList>
            <person name="Varghese N."/>
            <person name="Submissions S."/>
        </authorList>
    </citation>
    <scope>NUCLEOTIDE SEQUENCE [LARGE SCALE GENOMIC DNA]</scope>
    <source>
        <strain evidence="3">CGMCC 1.11101</strain>
    </source>
</reference>
<protein>
    <recommendedName>
        <fullName evidence="4">Hemagglutinin-related protein</fullName>
    </recommendedName>
</protein>
<accession>A0A1I5DZR4</accession>
<feature type="chain" id="PRO_5038741078" description="Hemagglutinin-related protein" evidence="1">
    <location>
        <begin position="32"/>
        <end position="773"/>
    </location>
</feature>
<evidence type="ECO:0000313" key="2">
    <source>
        <dbReference type="EMBL" id="SFO04657.1"/>
    </source>
</evidence>
<feature type="signal peptide" evidence="1">
    <location>
        <begin position="1"/>
        <end position="31"/>
    </location>
</feature>
<dbReference type="Proteomes" id="UP000198867">
    <property type="component" value="Unassembled WGS sequence"/>
</dbReference>
<gene>
    <name evidence="2" type="ORF">SAMN05216219_3190</name>
</gene>
<evidence type="ECO:0000313" key="3">
    <source>
        <dbReference type="Proteomes" id="UP000198867"/>
    </source>
</evidence>
<dbReference type="STRING" id="995034.SAMN05216219_3190"/>
<dbReference type="AlphaFoldDB" id="A0A1I5DZR4"/>
<keyword evidence="3" id="KW-1185">Reference proteome</keyword>
<sequence length="773" mass="82664">MRVRTTRCVALLVTTLLLCVGFVASPFSSDAQGAHAATASDFDPANIISDAVFFNGADMGAAAVQDFLNKQHQGCKAGYTCLRDYKQSTPDRGADAMCDSYRGAANETAATIVFKVGRACGINPKVLLVTLEKEQSLLSHTSPSQARYNIAMGYACPDTAVCDSQYFGFFNQVYKAAWQLKRYGNPAGTSEYFTWFPVGKSAPVRFHPNAACGSASITIKNKATAALYYYTPYQPNTAALNNLYGTGDSCSAYGNRNFWRMFTDWFGDPSAASNLVRTGDNPAVYLVSGNAKYPVRDYSMLDALYPLGSVGYVSQQFLDSKTTGADMKRIVRSPSGKVFFLDVGAKFQFMTCEDVSAYGVDCGASILLTDSQLSAFRDSQSMTRLYETTNGKTFFIEAGKKREVADKSSLAAVNAPSRSMVLFESAISYLPYGVPVVRDSVFAQKRGSTWQGFISGSGTTISPMSATVAGQTGLASSFPQVPLDEQSIGALNRAGTISGFVRDSSHQTFVLTQGGRLKVTNTSYPGIEFVGAPAKMLETLPVVATAGKKHFLKGVSSPSVFLIDDGVKRKAWSWEAIMSAEKSPDVTPGIWTVPDETVGVLPDGRPLLDAGSLVKRSSSPRVYLVDGTTRLLTVMSFDVTMALGLGASVTTMPDGALDSFEQSKSLPSPAVTCNGRSLVGLDGKLLPADAGTLASYGWTATPLDPATCAAMSITEQTLTKFLRGPDGKIYWIDAGKRHPLNSWAALVELGGVDKWIQASPSALNLLPLGEPRS</sequence>
<dbReference type="EMBL" id="FOVM01000012">
    <property type="protein sequence ID" value="SFO04657.1"/>
    <property type="molecule type" value="Genomic_DNA"/>
</dbReference>
<name>A0A1I5DZR4_9MICO</name>
<evidence type="ECO:0008006" key="4">
    <source>
        <dbReference type="Google" id="ProtNLM"/>
    </source>
</evidence>
<evidence type="ECO:0000256" key="1">
    <source>
        <dbReference type="SAM" id="SignalP"/>
    </source>
</evidence>
<keyword evidence="1" id="KW-0732">Signal</keyword>
<proteinExistence type="predicted"/>
<organism evidence="2 3">
    <name type="scientific">Mycetocola miduiensis</name>
    <dbReference type="NCBI Taxonomy" id="995034"/>
    <lineage>
        <taxon>Bacteria</taxon>
        <taxon>Bacillati</taxon>
        <taxon>Actinomycetota</taxon>
        <taxon>Actinomycetes</taxon>
        <taxon>Micrococcales</taxon>
        <taxon>Microbacteriaceae</taxon>
        <taxon>Mycetocola</taxon>
    </lineage>
</organism>